<evidence type="ECO:0000256" key="5">
    <source>
        <dbReference type="ARBA" id="ARBA00023002"/>
    </source>
</evidence>
<comment type="cofactor">
    <cofactor evidence="1">
        <name>FAD</name>
        <dbReference type="ChEBI" id="CHEBI:57692"/>
    </cofactor>
</comment>
<dbReference type="EMBL" id="MN740308">
    <property type="protein sequence ID" value="QHT99490.1"/>
    <property type="molecule type" value="Genomic_DNA"/>
</dbReference>
<dbReference type="PROSITE" id="PS51324">
    <property type="entry name" value="ERV_ALR"/>
    <property type="match status" value="1"/>
</dbReference>
<keyword evidence="5" id="KW-0560">Oxidoreductase</keyword>
<evidence type="ECO:0000259" key="7">
    <source>
        <dbReference type="PROSITE" id="PS51324"/>
    </source>
</evidence>
<dbReference type="Gene3D" id="1.20.120.310">
    <property type="entry name" value="ERV/ALR sulfhydryl oxidase domain"/>
    <property type="match status" value="1"/>
</dbReference>
<dbReference type="SUPFAM" id="SSF69000">
    <property type="entry name" value="FAD-dependent thiol oxidase"/>
    <property type="match status" value="1"/>
</dbReference>
<evidence type="ECO:0000313" key="8">
    <source>
        <dbReference type="EMBL" id="QHT99490.1"/>
    </source>
</evidence>
<evidence type="ECO:0000256" key="1">
    <source>
        <dbReference type="ARBA" id="ARBA00001974"/>
    </source>
</evidence>
<reference evidence="8" key="1">
    <citation type="journal article" date="2020" name="Nature">
        <title>Giant virus diversity and host interactions through global metagenomics.</title>
        <authorList>
            <person name="Schulz F."/>
            <person name="Roux S."/>
            <person name="Paez-Espino D."/>
            <person name="Jungbluth S."/>
            <person name="Walsh D.A."/>
            <person name="Denef V.J."/>
            <person name="McMahon K.D."/>
            <person name="Konstantinidis K.T."/>
            <person name="Eloe-Fadrosh E.A."/>
            <person name="Kyrpides N.C."/>
            <person name="Woyke T."/>
        </authorList>
    </citation>
    <scope>NUCLEOTIDE SEQUENCE</scope>
    <source>
        <strain evidence="8">GVMAG-M-3300025699-48</strain>
    </source>
</reference>
<dbReference type="InterPro" id="IPR017905">
    <property type="entry name" value="ERV/ALR_sulphydryl_oxidase"/>
</dbReference>
<evidence type="ECO:0000256" key="6">
    <source>
        <dbReference type="ARBA" id="ARBA00023157"/>
    </source>
</evidence>
<name>A0A6C0J3Y3_9ZZZZ</name>
<dbReference type="Pfam" id="PF04777">
    <property type="entry name" value="Evr1_Alr"/>
    <property type="match status" value="1"/>
</dbReference>
<keyword evidence="6" id="KW-1015">Disulfide bond</keyword>
<evidence type="ECO:0000256" key="2">
    <source>
        <dbReference type="ARBA" id="ARBA00012512"/>
    </source>
</evidence>
<dbReference type="GO" id="GO:0016972">
    <property type="term" value="F:thiol oxidase activity"/>
    <property type="evidence" value="ECO:0007669"/>
    <property type="project" value="UniProtKB-EC"/>
</dbReference>
<dbReference type="InterPro" id="IPR036774">
    <property type="entry name" value="ERV/ALR_sulphydryl_oxid_sf"/>
</dbReference>
<sequence length="207" mass="24727">MYFTNPRSIQQNNKLYTQNTNKTRPNIGMGMTITRSNAKPSTNTIVQPSAPKPKPNSDITWGKSYWFFFHTMAEKIKPEYYLQYRNHLFDIVKEVCNNLPCPDCSQHAVSYITKINVNALTTKEDFIMCLFEFHNSVNKRKHFPVFTVDELLQKYSKANFKNIINYFMHYYRMEYRSIRMIADTMHRQRSATRIFNWLQTNNNLFML</sequence>
<evidence type="ECO:0000256" key="3">
    <source>
        <dbReference type="ARBA" id="ARBA00022630"/>
    </source>
</evidence>
<protein>
    <recommendedName>
        <fullName evidence="2">thiol oxidase</fullName>
        <ecNumber evidence="2">1.8.3.2</ecNumber>
    </recommendedName>
</protein>
<dbReference type="AlphaFoldDB" id="A0A6C0J3Y3"/>
<feature type="domain" description="ERV/ALR sulfhydryl oxidase" evidence="7">
    <location>
        <begin position="53"/>
        <end position="155"/>
    </location>
</feature>
<accession>A0A6C0J3Y3</accession>
<keyword evidence="3" id="KW-0285">Flavoprotein</keyword>
<evidence type="ECO:0000256" key="4">
    <source>
        <dbReference type="ARBA" id="ARBA00022827"/>
    </source>
</evidence>
<proteinExistence type="predicted"/>
<dbReference type="EC" id="1.8.3.2" evidence="2"/>
<keyword evidence="4" id="KW-0274">FAD</keyword>
<organism evidence="8">
    <name type="scientific">viral metagenome</name>
    <dbReference type="NCBI Taxonomy" id="1070528"/>
    <lineage>
        <taxon>unclassified sequences</taxon>
        <taxon>metagenomes</taxon>
        <taxon>organismal metagenomes</taxon>
    </lineage>
</organism>